<sequence>MPQLEKKHIKSNRVDSEPERTKENSTAGGLGNDAVLNRNLSIVSYPYSPHGPEAIKIYFGLSVKKNKMETKDILELKKLLH</sequence>
<evidence type="ECO:0000313" key="2">
    <source>
        <dbReference type="EMBL" id="KAK4036345.1"/>
    </source>
</evidence>
<protein>
    <submittedName>
        <fullName evidence="2">Uncharacterized protein</fullName>
    </submittedName>
</protein>
<feature type="region of interest" description="Disordered" evidence="1">
    <location>
        <begin position="1"/>
        <end position="31"/>
    </location>
</feature>
<gene>
    <name evidence="2" type="ORF">OUZ56_028404</name>
</gene>
<evidence type="ECO:0000313" key="3">
    <source>
        <dbReference type="Proteomes" id="UP001234178"/>
    </source>
</evidence>
<name>A0ABR0B3X4_9CRUS</name>
<proteinExistence type="predicted"/>
<dbReference type="Proteomes" id="UP001234178">
    <property type="component" value="Unassembled WGS sequence"/>
</dbReference>
<feature type="compositionally biased region" description="Basic and acidic residues" evidence="1">
    <location>
        <begin position="1"/>
        <end position="23"/>
    </location>
</feature>
<dbReference type="EMBL" id="JAOYFB010000040">
    <property type="protein sequence ID" value="KAK4036345.1"/>
    <property type="molecule type" value="Genomic_DNA"/>
</dbReference>
<organism evidence="2 3">
    <name type="scientific">Daphnia magna</name>
    <dbReference type="NCBI Taxonomy" id="35525"/>
    <lineage>
        <taxon>Eukaryota</taxon>
        <taxon>Metazoa</taxon>
        <taxon>Ecdysozoa</taxon>
        <taxon>Arthropoda</taxon>
        <taxon>Crustacea</taxon>
        <taxon>Branchiopoda</taxon>
        <taxon>Diplostraca</taxon>
        <taxon>Cladocera</taxon>
        <taxon>Anomopoda</taxon>
        <taxon>Daphniidae</taxon>
        <taxon>Daphnia</taxon>
    </lineage>
</organism>
<reference evidence="2 3" key="1">
    <citation type="journal article" date="2023" name="Nucleic Acids Res.">
        <title>The hologenome of Daphnia magna reveals possible DNA methylation and microbiome-mediated evolution of the host genome.</title>
        <authorList>
            <person name="Chaturvedi A."/>
            <person name="Li X."/>
            <person name="Dhandapani V."/>
            <person name="Marshall H."/>
            <person name="Kissane S."/>
            <person name="Cuenca-Cambronero M."/>
            <person name="Asole G."/>
            <person name="Calvet F."/>
            <person name="Ruiz-Romero M."/>
            <person name="Marangio P."/>
            <person name="Guigo R."/>
            <person name="Rago D."/>
            <person name="Mirbahai L."/>
            <person name="Eastwood N."/>
            <person name="Colbourne J.K."/>
            <person name="Zhou J."/>
            <person name="Mallon E."/>
            <person name="Orsini L."/>
        </authorList>
    </citation>
    <scope>NUCLEOTIDE SEQUENCE [LARGE SCALE GENOMIC DNA]</scope>
    <source>
        <strain evidence="2">LRV0_1</strain>
    </source>
</reference>
<evidence type="ECO:0000256" key="1">
    <source>
        <dbReference type="SAM" id="MobiDB-lite"/>
    </source>
</evidence>
<comment type="caution">
    <text evidence="2">The sequence shown here is derived from an EMBL/GenBank/DDBJ whole genome shotgun (WGS) entry which is preliminary data.</text>
</comment>
<keyword evidence="3" id="KW-1185">Reference proteome</keyword>
<accession>A0ABR0B3X4</accession>